<comment type="caution">
    <text evidence="13">The sequence shown here is derived from an EMBL/GenBank/DDBJ whole genome shotgun (WGS) entry which is preliminary data.</text>
</comment>
<evidence type="ECO:0000313" key="12">
    <source>
        <dbReference type="EMBL" id="MDY6549634.1"/>
    </source>
</evidence>
<dbReference type="EC" id="4.2.1.75" evidence="3 9"/>
<evidence type="ECO:0000313" key="15">
    <source>
        <dbReference type="Proteomes" id="UP001278995"/>
    </source>
</evidence>
<evidence type="ECO:0000256" key="4">
    <source>
        <dbReference type="ARBA" id="ARBA00023239"/>
    </source>
</evidence>
<keyword evidence="5 9" id="KW-0627">Porphyrin biosynthesis</keyword>
<dbReference type="Proteomes" id="UP000473854">
    <property type="component" value="Unassembled WGS sequence"/>
</dbReference>
<dbReference type="Pfam" id="PF02602">
    <property type="entry name" value="HEM4"/>
    <property type="match status" value="1"/>
</dbReference>
<dbReference type="InterPro" id="IPR036108">
    <property type="entry name" value="4pyrrol_syn_uPrphyn_synt_sf"/>
</dbReference>
<evidence type="ECO:0000313" key="11">
    <source>
        <dbReference type="EMBL" id="MDY6486209.1"/>
    </source>
</evidence>
<comment type="pathway">
    <text evidence="1 9">Porphyrin-containing compound metabolism; protoporphyrin-IX biosynthesis; coproporphyrinogen-III from 5-aminolevulinate: step 3/4.</text>
</comment>
<name>A0A6L6GEJ8_9GAMM</name>
<dbReference type="InterPro" id="IPR003754">
    <property type="entry name" value="4pyrrol_synth_uPrphyn_synth"/>
</dbReference>
<dbReference type="GO" id="GO:0006782">
    <property type="term" value="P:protoporphyrinogen IX biosynthetic process"/>
    <property type="evidence" value="ECO:0007669"/>
    <property type="project" value="UniProtKB-UniRule"/>
</dbReference>
<comment type="function">
    <text evidence="6 9">Catalyzes cyclization of the linear tetrapyrrole, hydroxymethylbilane, to the macrocyclic uroporphyrinogen III.</text>
</comment>
<comment type="similarity">
    <text evidence="2 9">Belongs to the uroporphyrinogen-III synthase family.</text>
</comment>
<dbReference type="Proteomes" id="UP001278995">
    <property type="component" value="Unassembled WGS sequence"/>
</dbReference>
<dbReference type="PANTHER" id="PTHR38042:SF1">
    <property type="entry name" value="UROPORPHYRINOGEN-III SYNTHASE, CHLOROPLASTIC"/>
    <property type="match status" value="1"/>
</dbReference>
<gene>
    <name evidence="13" type="ORF">GIX10_02430</name>
    <name evidence="12" type="ORF">SKM48_02430</name>
    <name evidence="11" type="ORF">SKM51_03160</name>
</gene>
<dbReference type="EMBL" id="WLYL01000004">
    <property type="protein sequence ID" value="MTD10314.1"/>
    <property type="molecule type" value="Genomic_DNA"/>
</dbReference>
<evidence type="ECO:0000256" key="6">
    <source>
        <dbReference type="ARBA" id="ARBA00037589"/>
    </source>
</evidence>
<evidence type="ECO:0000313" key="13">
    <source>
        <dbReference type="EMBL" id="MTD10314.1"/>
    </source>
</evidence>
<dbReference type="Gene3D" id="3.40.50.10090">
    <property type="match status" value="2"/>
</dbReference>
<comment type="catalytic activity">
    <reaction evidence="8 9">
        <text>hydroxymethylbilane = uroporphyrinogen III + H2O</text>
        <dbReference type="Rhea" id="RHEA:18965"/>
        <dbReference type="ChEBI" id="CHEBI:15377"/>
        <dbReference type="ChEBI" id="CHEBI:57308"/>
        <dbReference type="ChEBI" id="CHEBI:57845"/>
        <dbReference type="EC" id="4.2.1.75"/>
    </reaction>
</comment>
<dbReference type="EMBL" id="JAXHPO010000006">
    <property type="protein sequence ID" value="MDY6549634.1"/>
    <property type="molecule type" value="Genomic_DNA"/>
</dbReference>
<sequence length="259" mass="29691">MLFINTRPQDRAKPLTVALQQQFIEVIELPLLELIARPLSSELTYLYQQLFSAKVIVVVSPTAVEIGMKYLKQLDIQLADLAHLKWIAVGQKTAESLLDYGVESFIPDVETSEGMLNLSVLKSLDAQTEIAFWRGEGGRQFMMDTLMSEGHKVLNFILYERQCPEQSKQDIETIKQRLIQSPSYKMVVSSEASWLNWIELIQNNRDILNKADYWVLGERLFQLLLNDQKQNKLSFKITKLANLKIDSIMQQIIVAQGKS</sequence>
<dbReference type="GO" id="GO:0004852">
    <property type="term" value="F:uroporphyrinogen-III synthase activity"/>
    <property type="evidence" value="ECO:0007669"/>
    <property type="project" value="UniProtKB-UniRule"/>
</dbReference>
<evidence type="ECO:0000256" key="5">
    <source>
        <dbReference type="ARBA" id="ARBA00023244"/>
    </source>
</evidence>
<evidence type="ECO:0000256" key="7">
    <source>
        <dbReference type="ARBA" id="ARBA00040167"/>
    </source>
</evidence>
<dbReference type="GO" id="GO:0006780">
    <property type="term" value="P:uroporphyrinogen III biosynthetic process"/>
    <property type="evidence" value="ECO:0007669"/>
    <property type="project" value="UniProtKB-UniRule"/>
</dbReference>
<evidence type="ECO:0000256" key="2">
    <source>
        <dbReference type="ARBA" id="ARBA00008133"/>
    </source>
</evidence>
<evidence type="ECO:0000259" key="10">
    <source>
        <dbReference type="Pfam" id="PF02602"/>
    </source>
</evidence>
<evidence type="ECO:0000313" key="14">
    <source>
        <dbReference type="Proteomes" id="UP000473854"/>
    </source>
</evidence>
<protein>
    <recommendedName>
        <fullName evidence="7 9">Uroporphyrinogen-III synthase</fullName>
        <ecNumber evidence="3 9">4.2.1.75</ecNumber>
    </recommendedName>
</protein>
<reference evidence="12 16" key="4">
    <citation type="journal article" date="2024" name="Syst. Appl. Microbiol.">
        <title>Evidence for the occurrence of Acinetobacter faecalis in cattle feces and its emended description.</title>
        <authorList>
            <person name="Kyselkova M."/>
            <person name="Xanthopoulou K."/>
            <person name="Shestivska V."/>
            <person name="Spanelova P."/>
            <person name="Maixnerova M."/>
            <person name="Higgins P.G."/>
            <person name="Nemec A."/>
        </authorList>
    </citation>
    <scope>NUCLEOTIDE SEQUENCE [LARGE SCALE GENOMIC DNA]</scope>
    <source>
        <strain evidence="12 16">ANC 7225</strain>
    </source>
</reference>
<feature type="domain" description="Tetrapyrrole biosynthesis uroporphyrinogen III synthase" evidence="10">
    <location>
        <begin position="15"/>
        <end position="222"/>
    </location>
</feature>
<dbReference type="InterPro" id="IPR039793">
    <property type="entry name" value="UROS/Hem4"/>
</dbReference>
<reference evidence="13 14" key="1">
    <citation type="submission" date="2019-11" db="EMBL/GenBank/DDBJ databases">
        <authorList>
            <person name="An D."/>
        </authorList>
    </citation>
    <scope>NUCLEOTIDE SEQUENCE [LARGE SCALE GENOMIC DNA]</scope>
    <source>
        <strain evidence="13 14">YIM 103518</strain>
    </source>
</reference>
<dbReference type="SUPFAM" id="SSF69618">
    <property type="entry name" value="HemD-like"/>
    <property type="match status" value="1"/>
</dbReference>
<keyword evidence="16" id="KW-1185">Reference proteome</keyword>
<dbReference type="PANTHER" id="PTHR38042">
    <property type="entry name" value="UROPORPHYRINOGEN-III SYNTHASE, CHLOROPLASTIC"/>
    <property type="match status" value="1"/>
</dbReference>
<dbReference type="UniPathway" id="UPA00251">
    <property type="reaction ID" value="UER00320"/>
</dbReference>
<dbReference type="CDD" id="cd06578">
    <property type="entry name" value="HemD"/>
    <property type="match status" value="1"/>
</dbReference>
<reference evidence="11 15" key="2">
    <citation type="submission" date="2023-11" db="EMBL/GenBank/DDBJ databases">
        <title>The common occurrence of Acinetobacte faecalis in cattle feces and its emended description.</title>
        <authorList>
            <person name="Kyselkova M."/>
            <person name="Xanthopoulou K."/>
            <person name="Shestivska V."/>
            <person name="Spanelova P."/>
            <person name="Maixnerova M."/>
            <person name="Higgins P.G."/>
            <person name="Nemec A."/>
        </authorList>
    </citation>
    <scope>NUCLEOTIDE SEQUENCE [LARGE SCALE GENOMIC DNA]</scope>
    <source>
        <strain evidence="11 15">ANC 7483</strain>
    </source>
</reference>
<dbReference type="GeneID" id="86889123"/>
<reference evidence="12" key="3">
    <citation type="submission" date="2023-11" db="EMBL/GenBank/DDBJ databases">
        <authorList>
            <person name="Kyselkova M."/>
            <person name="Xanthopoulou K."/>
            <person name="Shestivska V."/>
            <person name="Spanelova P."/>
            <person name="Maixnerova M."/>
            <person name="Higgins P.G."/>
            <person name="Nemec A."/>
        </authorList>
    </citation>
    <scope>NUCLEOTIDE SEQUENCE</scope>
    <source>
        <strain evidence="12">ANC 7225</strain>
    </source>
</reference>
<accession>A0A6L6GEJ8</accession>
<evidence type="ECO:0000256" key="8">
    <source>
        <dbReference type="ARBA" id="ARBA00048617"/>
    </source>
</evidence>
<keyword evidence="4 9" id="KW-0456">Lyase</keyword>
<organism evidence="13 14">
    <name type="scientific">Acinetobacter faecalis</name>
    <dbReference type="NCBI Taxonomy" id="2665161"/>
    <lineage>
        <taxon>Bacteria</taxon>
        <taxon>Pseudomonadati</taxon>
        <taxon>Pseudomonadota</taxon>
        <taxon>Gammaproteobacteria</taxon>
        <taxon>Moraxellales</taxon>
        <taxon>Moraxellaceae</taxon>
        <taxon>Acinetobacter</taxon>
    </lineage>
</organism>
<dbReference type="EMBL" id="JAXHPL010000010">
    <property type="protein sequence ID" value="MDY6486209.1"/>
    <property type="molecule type" value="Genomic_DNA"/>
</dbReference>
<dbReference type="Proteomes" id="UP001284094">
    <property type="component" value="Unassembled WGS sequence"/>
</dbReference>
<evidence type="ECO:0000313" key="16">
    <source>
        <dbReference type="Proteomes" id="UP001284094"/>
    </source>
</evidence>
<evidence type="ECO:0000256" key="1">
    <source>
        <dbReference type="ARBA" id="ARBA00004772"/>
    </source>
</evidence>
<dbReference type="AlphaFoldDB" id="A0A6L6GEJ8"/>
<evidence type="ECO:0000256" key="3">
    <source>
        <dbReference type="ARBA" id="ARBA00013109"/>
    </source>
</evidence>
<proteinExistence type="inferred from homology"/>
<dbReference type="RefSeq" id="WP_154771957.1">
    <property type="nucleotide sequence ID" value="NZ_JAXHPE010000005.1"/>
</dbReference>
<evidence type="ECO:0000256" key="9">
    <source>
        <dbReference type="RuleBase" id="RU366031"/>
    </source>
</evidence>